<dbReference type="PANTHER" id="PTHR36710:SF18">
    <property type="entry name" value="PECTINESTERASE INHIBITOR 5-RELATED"/>
    <property type="match status" value="1"/>
</dbReference>
<evidence type="ECO:0000256" key="4">
    <source>
        <dbReference type="SAM" id="MobiDB-lite"/>
    </source>
</evidence>
<evidence type="ECO:0000313" key="6">
    <source>
        <dbReference type="EMBL" id="KYP36705.1"/>
    </source>
</evidence>
<dbReference type="PROSITE" id="PS51832">
    <property type="entry name" value="HD_GYP"/>
    <property type="match status" value="1"/>
</dbReference>
<dbReference type="InterPro" id="IPR052421">
    <property type="entry name" value="PCW_Enzyme_Inhibitor"/>
</dbReference>
<dbReference type="GO" id="GO:0004857">
    <property type="term" value="F:enzyme inhibitor activity"/>
    <property type="evidence" value="ECO:0007669"/>
    <property type="project" value="InterPro"/>
</dbReference>
<sequence>MPESEPPFPYPSSEFGSNDYTSSWSDEGSGSEPSTGGGGGGGAGGSYTSFSSAFKDILKGTVRGHSLTMPEHGDPKSKHQQHAVRQICSHTDYPDVCLSTVVPFLGHHLDVMNILEAAIKACSFQTNFTLSKVIKHMSRSSEMATALASCKEQYHDALENLQRAMDAIPLRDLGTVTVMLSAVMADVSACESGFEDLKSHSPMGNSEGLVTITASNCLSIAAIIPY</sequence>
<dbReference type="InterPro" id="IPR035513">
    <property type="entry name" value="Invertase/methylesterase_inhib"/>
</dbReference>
<feature type="compositionally biased region" description="Polar residues" evidence="4">
    <location>
        <begin position="16"/>
        <end position="26"/>
    </location>
</feature>
<evidence type="ECO:0000256" key="3">
    <source>
        <dbReference type="ARBA" id="ARBA00038471"/>
    </source>
</evidence>
<keyword evidence="1" id="KW-0732">Signal</keyword>
<evidence type="ECO:0000256" key="2">
    <source>
        <dbReference type="ARBA" id="ARBA00023157"/>
    </source>
</evidence>
<accession>A0A151R2M2</accession>
<dbReference type="OMA" id="KICGETD"/>
<protein>
    <recommendedName>
        <fullName evidence="5">HD-GYP domain-containing protein</fullName>
    </recommendedName>
</protein>
<dbReference type="Pfam" id="PF04043">
    <property type="entry name" value="PMEI"/>
    <property type="match status" value="1"/>
</dbReference>
<evidence type="ECO:0000256" key="1">
    <source>
        <dbReference type="ARBA" id="ARBA00022729"/>
    </source>
</evidence>
<dbReference type="Proteomes" id="UP000075243">
    <property type="component" value="Unassembled WGS sequence"/>
</dbReference>
<dbReference type="EMBL" id="KQ484179">
    <property type="protein sequence ID" value="KYP36705.1"/>
    <property type="molecule type" value="Genomic_DNA"/>
</dbReference>
<proteinExistence type="inferred from homology"/>
<feature type="domain" description="HD-GYP" evidence="5">
    <location>
        <begin position="111"/>
        <end position="226"/>
    </location>
</feature>
<dbReference type="SUPFAM" id="SSF101148">
    <property type="entry name" value="Plant invertase/pectin methylesterase inhibitor"/>
    <property type="match status" value="1"/>
</dbReference>
<evidence type="ECO:0000313" key="7">
    <source>
        <dbReference type="Proteomes" id="UP000075243"/>
    </source>
</evidence>
<dbReference type="CDD" id="cd15800">
    <property type="entry name" value="PMEI-like_2"/>
    <property type="match status" value="1"/>
</dbReference>
<dbReference type="Gene3D" id="1.20.140.40">
    <property type="entry name" value="Invertase/pectin methylesterase inhibitor family protein"/>
    <property type="match status" value="1"/>
</dbReference>
<gene>
    <name evidence="6" type="ORF">KK1_042171</name>
</gene>
<dbReference type="InterPro" id="IPR006501">
    <property type="entry name" value="Pectinesterase_inhib_dom"/>
</dbReference>
<keyword evidence="7" id="KW-1185">Reference proteome</keyword>
<feature type="compositionally biased region" description="Pro residues" evidence="4">
    <location>
        <begin position="1"/>
        <end position="10"/>
    </location>
</feature>
<feature type="region of interest" description="Disordered" evidence="4">
    <location>
        <begin position="1"/>
        <end position="43"/>
    </location>
</feature>
<dbReference type="PANTHER" id="PTHR36710">
    <property type="entry name" value="PECTINESTERASE INHIBITOR-LIKE"/>
    <property type="match status" value="1"/>
</dbReference>
<evidence type="ECO:0000259" key="5">
    <source>
        <dbReference type="PROSITE" id="PS51832"/>
    </source>
</evidence>
<dbReference type="Gramene" id="C.cajan_37859.t">
    <property type="protein sequence ID" value="C.cajan_37859.t.cds1"/>
    <property type="gene ID" value="C.cajan_37859"/>
</dbReference>
<dbReference type="SMART" id="SM00856">
    <property type="entry name" value="PMEI"/>
    <property type="match status" value="1"/>
</dbReference>
<dbReference type="NCBIfam" id="TIGR01614">
    <property type="entry name" value="PME_inhib"/>
    <property type="match status" value="1"/>
</dbReference>
<name>A0A151R2M2_CAJCA</name>
<comment type="similarity">
    <text evidence="3">Belongs to the PMEI family.</text>
</comment>
<reference evidence="6" key="1">
    <citation type="journal article" date="2012" name="Nat. Biotechnol.">
        <title>Draft genome sequence of pigeonpea (Cajanus cajan), an orphan legume crop of resource-poor farmers.</title>
        <authorList>
            <person name="Varshney R.K."/>
            <person name="Chen W."/>
            <person name="Li Y."/>
            <person name="Bharti A.K."/>
            <person name="Saxena R.K."/>
            <person name="Schlueter J.A."/>
            <person name="Donoghue M.T."/>
            <person name="Azam S."/>
            <person name="Fan G."/>
            <person name="Whaley A.M."/>
            <person name="Farmer A.D."/>
            <person name="Sheridan J."/>
            <person name="Iwata A."/>
            <person name="Tuteja R."/>
            <person name="Penmetsa R.V."/>
            <person name="Wu W."/>
            <person name="Upadhyaya H.D."/>
            <person name="Yang S.P."/>
            <person name="Shah T."/>
            <person name="Saxena K.B."/>
            <person name="Michael T."/>
            <person name="McCombie W.R."/>
            <person name="Yang B."/>
            <person name="Zhang G."/>
            <person name="Yang H."/>
            <person name="Wang J."/>
            <person name="Spillane C."/>
            <person name="Cook D.R."/>
            <person name="May G.D."/>
            <person name="Xu X."/>
            <person name="Jackson S.A."/>
        </authorList>
    </citation>
    <scope>NUCLEOTIDE SEQUENCE [LARGE SCALE GENOMIC DNA]</scope>
</reference>
<dbReference type="AlphaFoldDB" id="A0A151R2M2"/>
<dbReference type="InterPro" id="IPR037522">
    <property type="entry name" value="HD_GYP_dom"/>
</dbReference>
<keyword evidence="2" id="KW-1015">Disulfide bond</keyword>
<dbReference type="STRING" id="3821.A0A151R2M2"/>
<organism evidence="6 7">
    <name type="scientific">Cajanus cajan</name>
    <name type="common">Pigeon pea</name>
    <name type="synonym">Cajanus indicus</name>
    <dbReference type="NCBI Taxonomy" id="3821"/>
    <lineage>
        <taxon>Eukaryota</taxon>
        <taxon>Viridiplantae</taxon>
        <taxon>Streptophyta</taxon>
        <taxon>Embryophyta</taxon>
        <taxon>Tracheophyta</taxon>
        <taxon>Spermatophyta</taxon>
        <taxon>Magnoliopsida</taxon>
        <taxon>eudicotyledons</taxon>
        <taxon>Gunneridae</taxon>
        <taxon>Pentapetalae</taxon>
        <taxon>rosids</taxon>
        <taxon>fabids</taxon>
        <taxon>Fabales</taxon>
        <taxon>Fabaceae</taxon>
        <taxon>Papilionoideae</taxon>
        <taxon>50 kb inversion clade</taxon>
        <taxon>NPAAA clade</taxon>
        <taxon>indigoferoid/millettioid clade</taxon>
        <taxon>Phaseoleae</taxon>
        <taxon>Cajanus</taxon>
    </lineage>
</organism>